<protein>
    <submittedName>
        <fullName evidence="2">AlpA family phage regulatory protein</fullName>
    </submittedName>
</protein>
<dbReference type="Proteomes" id="UP000267614">
    <property type="component" value="Chromosome"/>
</dbReference>
<dbReference type="SUPFAM" id="SSF46955">
    <property type="entry name" value="Putative DNA-binding domain"/>
    <property type="match status" value="1"/>
</dbReference>
<dbReference type="InterPro" id="IPR009061">
    <property type="entry name" value="DNA-bd_dom_put_sf"/>
</dbReference>
<proteinExistence type="predicted"/>
<evidence type="ECO:0000313" key="3">
    <source>
        <dbReference type="Proteomes" id="UP000267614"/>
    </source>
</evidence>
<sequence>MGNNILDYLKPPAPEPIPIVKMKELCTLFGCSRMTIYRWMAHHKLPAPIRHNNKRLIGWDREAINTMLKRN</sequence>
<dbReference type="InterPro" id="IPR041657">
    <property type="entry name" value="HTH_17"/>
</dbReference>
<dbReference type="AlphaFoldDB" id="A0AAN1URJ5"/>
<evidence type="ECO:0000313" key="2">
    <source>
        <dbReference type="EMBL" id="AYV39025.1"/>
    </source>
</evidence>
<dbReference type="RefSeq" id="WP_123174006.1">
    <property type="nucleotide sequence ID" value="NZ_JAIEYI010000009.1"/>
</dbReference>
<dbReference type="EMBL" id="CP033604">
    <property type="protein sequence ID" value="AYV39025.1"/>
    <property type="molecule type" value="Genomic_DNA"/>
</dbReference>
<dbReference type="Pfam" id="PF12728">
    <property type="entry name" value="HTH_17"/>
    <property type="match status" value="1"/>
</dbReference>
<organism evidence="2 3">
    <name type="scientific">Aeromonas veronii</name>
    <dbReference type="NCBI Taxonomy" id="654"/>
    <lineage>
        <taxon>Bacteria</taxon>
        <taxon>Pseudomonadati</taxon>
        <taxon>Pseudomonadota</taxon>
        <taxon>Gammaproteobacteria</taxon>
        <taxon>Aeromonadales</taxon>
        <taxon>Aeromonadaceae</taxon>
        <taxon>Aeromonas</taxon>
    </lineage>
</organism>
<gene>
    <name evidence="2" type="ORF">EFI48_20600</name>
</gene>
<accession>A0AAN1URJ5</accession>
<evidence type="ECO:0000259" key="1">
    <source>
        <dbReference type="Pfam" id="PF12728"/>
    </source>
</evidence>
<name>A0AAN1URJ5_AERVE</name>
<dbReference type="Gene3D" id="1.10.238.160">
    <property type="match status" value="1"/>
</dbReference>
<reference evidence="2 3" key="1">
    <citation type="submission" date="2018-11" db="EMBL/GenBank/DDBJ databases">
        <title>Complete genome sequence of multidrug-resistant Aeromonas veronii strain MS-18-37.</title>
        <authorList>
            <person name="Abdelhamed H."/>
            <person name="Lawrence M."/>
            <person name="Waldbieser G."/>
        </authorList>
    </citation>
    <scope>NUCLEOTIDE SEQUENCE [LARGE SCALE GENOMIC DNA]</scope>
    <source>
        <strain evidence="2 3">MS-18-37</strain>
    </source>
</reference>
<feature type="domain" description="Helix-turn-helix" evidence="1">
    <location>
        <begin position="23"/>
        <end position="57"/>
    </location>
</feature>